<dbReference type="InterPro" id="IPR020846">
    <property type="entry name" value="MFS_dom"/>
</dbReference>
<organism evidence="10 11">
    <name type="scientific">Lipingzhangella halophila</name>
    <dbReference type="NCBI Taxonomy" id="1783352"/>
    <lineage>
        <taxon>Bacteria</taxon>
        <taxon>Bacillati</taxon>
        <taxon>Actinomycetota</taxon>
        <taxon>Actinomycetes</taxon>
        <taxon>Streptosporangiales</taxon>
        <taxon>Nocardiopsidaceae</taxon>
        <taxon>Lipingzhangella</taxon>
    </lineage>
</organism>
<evidence type="ECO:0000259" key="9">
    <source>
        <dbReference type="PROSITE" id="PS50850"/>
    </source>
</evidence>
<evidence type="ECO:0000313" key="11">
    <source>
        <dbReference type="Proteomes" id="UP000523007"/>
    </source>
</evidence>
<feature type="transmembrane region" description="Helical" evidence="8">
    <location>
        <begin position="121"/>
        <end position="138"/>
    </location>
</feature>
<dbReference type="GO" id="GO:0022857">
    <property type="term" value="F:transmembrane transporter activity"/>
    <property type="evidence" value="ECO:0007669"/>
    <property type="project" value="InterPro"/>
</dbReference>
<feature type="transmembrane region" description="Helical" evidence="8">
    <location>
        <begin position="59"/>
        <end position="80"/>
    </location>
</feature>
<keyword evidence="5 8" id="KW-0812">Transmembrane</keyword>
<reference evidence="10 11" key="1">
    <citation type="submission" date="2020-08" db="EMBL/GenBank/DDBJ databases">
        <title>Sequencing the genomes of 1000 actinobacteria strains.</title>
        <authorList>
            <person name="Klenk H.-P."/>
        </authorList>
    </citation>
    <scope>NUCLEOTIDE SEQUENCE [LARGE SCALE GENOMIC DNA]</scope>
    <source>
        <strain evidence="10 11">DSM 102030</strain>
    </source>
</reference>
<feature type="transmembrane region" description="Helical" evidence="8">
    <location>
        <begin position="316"/>
        <end position="340"/>
    </location>
</feature>
<dbReference type="RefSeq" id="WP_184580091.1">
    <property type="nucleotide sequence ID" value="NZ_JACHJT010000001.1"/>
</dbReference>
<gene>
    <name evidence="10" type="ORF">F4561_003390</name>
</gene>
<evidence type="ECO:0000256" key="1">
    <source>
        <dbReference type="ARBA" id="ARBA00004651"/>
    </source>
</evidence>
<feature type="transmembrane region" description="Helical" evidence="8">
    <location>
        <begin position="265"/>
        <end position="286"/>
    </location>
</feature>
<feature type="transmembrane region" description="Helical" evidence="8">
    <location>
        <begin position="376"/>
        <end position="396"/>
    </location>
</feature>
<keyword evidence="7 8" id="KW-0472">Membrane</keyword>
<keyword evidence="6 8" id="KW-1133">Transmembrane helix</keyword>
<feature type="transmembrane region" description="Helical" evidence="8">
    <location>
        <begin position="92"/>
        <end position="115"/>
    </location>
</feature>
<feature type="transmembrane region" description="Helical" evidence="8">
    <location>
        <begin position="352"/>
        <end position="370"/>
    </location>
</feature>
<evidence type="ECO:0000313" key="10">
    <source>
        <dbReference type="EMBL" id="MBB4932570.1"/>
    </source>
</evidence>
<evidence type="ECO:0000256" key="6">
    <source>
        <dbReference type="ARBA" id="ARBA00022989"/>
    </source>
</evidence>
<feature type="domain" description="Major facilitator superfamily (MFS) profile" evidence="9">
    <location>
        <begin position="1"/>
        <end position="402"/>
    </location>
</feature>
<dbReference type="InterPro" id="IPR036259">
    <property type="entry name" value="MFS_trans_sf"/>
</dbReference>
<dbReference type="AlphaFoldDB" id="A0A7W7RIK5"/>
<keyword evidence="11" id="KW-1185">Reference proteome</keyword>
<dbReference type="PANTHER" id="PTHR43271">
    <property type="entry name" value="BLL2771 PROTEIN"/>
    <property type="match status" value="1"/>
</dbReference>
<sequence>MAHPTAVAPGRGHRSAALGGDTAPVVAPLTVVGTAALLVVMQLYLAIPLAPVVGADLGGAGTTALNTAYGLAYAAGFLVWGPVSDRFGRRVVLIPGMVALTAATAGLALVSSLVMVGALRAAQGFIAASFAAVAIAYLGEALPPRWRTTGIGVVSTAFLVAGIAGQVYAQGVVLALGWRWVFALAAAAFAVIAVLMALLLGEPARQGAPASLGQRFSQMAGLLTRREMTWPYLAALTVLLAFVALYTALGPLLQTRFGLAGDDILLVRLAGLPGMALAPLAGTLAGRYGPPRVAVTGFLTAAVGLIMTALTSGVLWGLVAGSAVFVAGIATAVPSLIALVSSNAGPARAGAIGLYGLALFLGASTGPIVAGIGFGFTSLLLCLAAILLVAAGLVAASPAPARSTDRG</sequence>
<keyword evidence="3" id="KW-0813">Transport</keyword>
<dbReference type="InterPro" id="IPR011701">
    <property type="entry name" value="MFS"/>
</dbReference>
<dbReference type="GO" id="GO:0005886">
    <property type="term" value="C:plasma membrane"/>
    <property type="evidence" value="ECO:0007669"/>
    <property type="project" value="UniProtKB-SubCell"/>
</dbReference>
<feature type="transmembrane region" description="Helical" evidence="8">
    <location>
        <begin position="150"/>
        <end position="168"/>
    </location>
</feature>
<dbReference type="PANTHER" id="PTHR43271:SF2">
    <property type="entry name" value="BLL2771 PROTEIN"/>
    <property type="match status" value="1"/>
</dbReference>
<feature type="transmembrane region" description="Helical" evidence="8">
    <location>
        <begin position="25"/>
        <end position="47"/>
    </location>
</feature>
<evidence type="ECO:0000256" key="8">
    <source>
        <dbReference type="SAM" id="Phobius"/>
    </source>
</evidence>
<dbReference type="Pfam" id="PF07690">
    <property type="entry name" value="MFS_1"/>
    <property type="match status" value="1"/>
</dbReference>
<protein>
    <submittedName>
        <fullName evidence="10">MFS family permease</fullName>
    </submittedName>
</protein>
<evidence type="ECO:0000256" key="7">
    <source>
        <dbReference type="ARBA" id="ARBA00023136"/>
    </source>
</evidence>
<evidence type="ECO:0000256" key="5">
    <source>
        <dbReference type="ARBA" id="ARBA00022692"/>
    </source>
</evidence>
<dbReference type="SUPFAM" id="SSF103473">
    <property type="entry name" value="MFS general substrate transporter"/>
    <property type="match status" value="1"/>
</dbReference>
<comment type="similarity">
    <text evidence="2">Belongs to the major facilitator superfamily.</text>
</comment>
<comment type="subcellular location">
    <subcellularLocation>
        <location evidence="1">Cell membrane</location>
        <topology evidence="1">Multi-pass membrane protein</topology>
    </subcellularLocation>
</comment>
<feature type="transmembrane region" description="Helical" evidence="8">
    <location>
        <begin position="232"/>
        <end position="253"/>
    </location>
</feature>
<dbReference type="Gene3D" id="1.20.1250.20">
    <property type="entry name" value="MFS general substrate transporter like domains"/>
    <property type="match status" value="1"/>
</dbReference>
<name>A0A7W7RIK5_9ACTN</name>
<keyword evidence="4" id="KW-1003">Cell membrane</keyword>
<feature type="transmembrane region" description="Helical" evidence="8">
    <location>
        <begin position="180"/>
        <end position="200"/>
    </location>
</feature>
<evidence type="ECO:0000256" key="2">
    <source>
        <dbReference type="ARBA" id="ARBA00008335"/>
    </source>
</evidence>
<comment type="caution">
    <text evidence="10">The sequence shown here is derived from an EMBL/GenBank/DDBJ whole genome shotgun (WGS) entry which is preliminary data.</text>
</comment>
<evidence type="ECO:0000256" key="4">
    <source>
        <dbReference type="ARBA" id="ARBA00022475"/>
    </source>
</evidence>
<dbReference type="EMBL" id="JACHJT010000001">
    <property type="protein sequence ID" value="MBB4932570.1"/>
    <property type="molecule type" value="Genomic_DNA"/>
</dbReference>
<feature type="transmembrane region" description="Helical" evidence="8">
    <location>
        <begin position="293"/>
        <end position="310"/>
    </location>
</feature>
<evidence type="ECO:0000256" key="3">
    <source>
        <dbReference type="ARBA" id="ARBA00022448"/>
    </source>
</evidence>
<proteinExistence type="inferred from homology"/>
<dbReference type="PROSITE" id="PS50850">
    <property type="entry name" value="MFS"/>
    <property type="match status" value="1"/>
</dbReference>
<accession>A0A7W7RIK5</accession>
<dbReference type="Proteomes" id="UP000523007">
    <property type="component" value="Unassembled WGS sequence"/>
</dbReference>